<sequence>MGDSLDGVRNELQQRLHDLRTRAQRLSPLDIHARMDAIRGCADQAGLHAMEGLARLSSQLALLPGCRVATTACLDHAEDALAARTPAEHQAILAAVATRLH</sequence>
<keyword evidence="2" id="KW-1185">Reference proteome</keyword>
<dbReference type="RefSeq" id="WP_344708729.1">
    <property type="nucleotide sequence ID" value="NZ_BAAAZD010000001.1"/>
</dbReference>
<organism evidence="1 2">
    <name type="scientific">Sphingomonas humi</name>
    <dbReference type="NCBI Taxonomy" id="335630"/>
    <lineage>
        <taxon>Bacteria</taxon>
        <taxon>Pseudomonadati</taxon>
        <taxon>Pseudomonadota</taxon>
        <taxon>Alphaproteobacteria</taxon>
        <taxon>Sphingomonadales</taxon>
        <taxon>Sphingomonadaceae</taxon>
        <taxon>Sphingomonas</taxon>
    </lineage>
</organism>
<proteinExistence type="predicted"/>
<gene>
    <name evidence="1" type="ORF">GCM10022211_06550</name>
</gene>
<accession>A0ABP7RLI4</accession>
<reference evidence="2" key="1">
    <citation type="journal article" date="2019" name="Int. J. Syst. Evol. Microbiol.">
        <title>The Global Catalogue of Microorganisms (GCM) 10K type strain sequencing project: providing services to taxonomists for standard genome sequencing and annotation.</title>
        <authorList>
            <consortium name="The Broad Institute Genomics Platform"/>
            <consortium name="The Broad Institute Genome Sequencing Center for Infectious Disease"/>
            <person name="Wu L."/>
            <person name="Ma J."/>
        </authorList>
    </citation>
    <scope>NUCLEOTIDE SEQUENCE [LARGE SCALE GENOMIC DNA]</scope>
    <source>
        <strain evidence="2">JCM 16603</strain>
    </source>
</reference>
<evidence type="ECO:0000313" key="2">
    <source>
        <dbReference type="Proteomes" id="UP001501310"/>
    </source>
</evidence>
<comment type="caution">
    <text evidence="1">The sequence shown here is derived from an EMBL/GenBank/DDBJ whole genome shotgun (WGS) entry which is preliminary data.</text>
</comment>
<name>A0ABP7RLI4_9SPHN</name>
<protein>
    <submittedName>
        <fullName evidence="1">Uncharacterized protein</fullName>
    </submittedName>
</protein>
<dbReference type="Proteomes" id="UP001501310">
    <property type="component" value="Unassembled WGS sequence"/>
</dbReference>
<dbReference type="EMBL" id="BAAAZD010000001">
    <property type="protein sequence ID" value="GAA3999286.1"/>
    <property type="molecule type" value="Genomic_DNA"/>
</dbReference>
<evidence type="ECO:0000313" key="1">
    <source>
        <dbReference type="EMBL" id="GAA3999286.1"/>
    </source>
</evidence>